<protein>
    <submittedName>
        <fullName evidence="12">HemY protein</fullName>
    </submittedName>
</protein>
<feature type="domain" description="HemY N-terminal" evidence="11">
    <location>
        <begin position="27"/>
        <end position="133"/>
    </location>
</feature>
<dbReference type="SUPFAM" id="SSF48452">
    <property type="entry name" value="TPR-like"/>
    <property type="match status" value="2"/>
</dbReference>
<reference evidence="13" key="1">
    <citation type="submission" date="2016-10" db="EMBL/GenBank/DDBJ databases">
        <authorList>
            <person name="Varghese N."/>
            <person name="Submissions S."/>
        </authorList>
    </citation>
    <scope>NUCLEOTIDE SEQUENCE [LARGE SCALE GENOMIC DNA]</scope>
    <source>
        <strain evidence="13">KCTC 32247</strain>
    </source>
</reference>
<dbReference type="UniPathway" id="UPA00252"/>
<sequence length="406" mass="45165">MNRTFLLFLLVILGAALLGLAIADQAGYVLIAYKGFRYESTFWVFLAVGLGLWALLFGVRLLLGLMGASGRLVNPWSSRNRMRRGQLAAQRGLLELAAGRWAHALRLLRRAAEHGQQPLVNYLAAARAASELGEHATAEQLLEQAREREPKADAAIALTRAQLLMARGADAEALAALQPLRERQAHNPHLLRLLLQLYRRQEDWAALGELAPELRRHKLLKEVELEALERQARRIQLARAAEQGLAALNKAWQQLPQAQRQSPGALAAYAEQLQRLGAEAEAEEALRGGLKRQFDARLVELYGRLQGRDPARQLASAEAWLKEQPEHPGLLLTLGRLALRNQLWGKARDYFEHSLRVERSVEACGELARLLARLGDLERSNRLLQDSLGLLGAALPALPQPTAERK</sequence>
<keyword evidence="6 10" id="KW-0812">Transmembrane</keyword>
<evidence type="ECO:0000259" key="11">
    <source>
        <dbReference type="Pfam" id="PF07219"/>
    </source>
</evidence>
<evidence type="ECO:0000256" key="4">
    <source>
        <dbReference type="ARBA" id="ARBA00022475"/>
    </source>
</evidence>
<dbReference type="GO" id="GO:0005886">
    <property type="term" value="C:plasma membrane"/>
    <property type="evidence" value="ECO:0007669"/>
    <property type="project" value="UniProtKB-SubCell"/>
</dbReference>
<proteinExistence type="predicted"/>
<comment type="function">
    <text evidence="1">Involved in a late step of protoheme IX synthesis.</text>
</comment>
<organism evidence="12 13">
    <name type="scientific">Pseudomonas oryzae</name>
    <dbReference type="NCBI Taxonomy" id="1392877"/>
    <lineage>
        <taxon>Bacteria</taxon>
        <taxon>Pseudomonadati</taxon>
        <taxon>Pseudomonadota</taxon>
        <taxon>Gammaproteobacteria</taxon>
        <taxon>Pseudomonadales</taxon>
        <taxon>Pseudomonadaceae</taxon>
        <taxon>Pseudomonas</taxon>
    </lineage>
</organism>
<dbReference type="AlphaFoldDB" id="A0A1H1X7B1"/>
<evidence type="ECO:0000256" key="7">
    <source>
        <dbReference type="ARBA" id="ARBA00022989"/>
    </source>
</evidence>
<keyword evidence="9" id="KW-0627">Porphyrin biosynthesis</keyword>
<evidence type="ECO:0000256" key="6">
    <source>
        <dbReference type="ARBA" id="ARBA00022692"/>
    </source>
</evidence>
<evidence type="ECO:0000256" key="5">
    <source>
        <dbReference type="ARBA" id="ARBA00022519"/>
    </source>
</evidence>
<dbReference type="STRING" id="1392877.SAMN05216221_3333"/>
<dbReference type="EMBL" id="LT629751">
    <property type="protein sequence ID" value="SDT05187.1"/>
    <property type="molecule type" value="Genomic_DNA"/>
</dbReference>
<dbReference type="OrthoDB" id="7053339at2"/>
<keyword evidence="8 10" id="KW-0472">Membrane</keyword>
<evidence type="ECO:0000313" key="12">
    <source>
        <dbReference type="EMBL" id="SDT05187.1"/>
    </source>
</evidence>
<dbReference type="GO" id="GO:0006779">
    <property type="term" value="P:porphyrin-containing compound biosynthetic process"/>
    <property type="evidence" value="ECO:0007669"/>
    <property type="project" value="UniProtKB-KW"/>
</dbReference>
<comment type="pathway">
    <text evidence="3">Porphyrin-containing compound metabolism; protoheme biosynthesis.</text>
</comment>
<feature type="transmembrane region" description="Helical" evidence="10">
    <location>
        <begin position="42"/>
        <end position="63"/>
    </location>
</feature>
<accession>A0A1H1X7B1</accession>
<name>A0A1H1X7B1_9PSED</name>
<keyword evidence="7 10" id="KW-1133">Transmembrane helix</keyword>
<dbReference type="InterPro" id="IPR010817">
    <property type="entry name" value="HemY_N"/>
</dbReference>
<dbReference type="Pfam" id="PF07219">
    <property type="entry name" value="HemY_N"/>
    <property type="match status" value="1"/>
</dbReference>
<dbReference type="GO" id="GO:0042168">
    <property type="term" value="P:heme metabolic process"/>
    <property type="evidence" value="ECO:0007669"/>
    <property type="project" value="InterPro"/>
</dbReference>
<keyword evidence="13" id="KW-1185">Reference proteome</keyword>
<dbReference type="Proteomes" id="UP000243359">
    <property type="component" value="Chromosome I"/>
</dbReference>
<dbReference type="RefSeq" id="WP_090350465.1">
    <property type="nucleotide sequence ID" value="NZ_LT629751.1"/>
</dbReference>
<evidence type="ECO:0000256" key="9">
    <source>
        <dbReference type="ARBA" id="ARBA00023244"/>
    </source>
</evidence>
<comment type="subcellular location">
    <subcellularLocation>
        <location evidence="2">Cell inner membrane</location>
        <topology evidence="2">Multi-pass membrane protein</topology>
    </subcellularLocation>
</comment>
<dbReference type="Gene3D" id="1.25.40.10">
    <property type="entry name" value="Tetratricopeptide repeat domain"/>
    <property type="match status" value="2"/>
</dbReference>
<evidence type="ECO:0000313" key="13">
    <source>
        <dbReference type="Proteomes" id="UP000243359"/>
    </source>
</evidence>
<evidence type="ECO:0000256" key="1">
    <source>
        <dbReference type="ARBA" id="ARBA00002962"/>
    </source>
</evidence>
<evidence type="ECO:0000256" key="2">
    <source>
        <dbReference type="ARBA" id="ARBA00004429"/>
    </source>
</evidence>
<evidence type="ECO:0000256" key="10">
    <source>
        <dbReference type="SAM" id="Phobius"/>
    </source>
</evidence>
<keyword evidence="5" id="KW-0997">Cell inner membrane</keyword>
<dbReference type="NCBIfam" id="TIGR00540">
    <property type="entry name" value="TPR_hemY_coli"/>
    <property type="match status" value="1"/>
</dbReference>
<dbReference type="InterPro" id="IPR011990">
    <property type="entry name" value="TPR-like_helical_dom_sf"/>
</dbReference>
<evidence type="ECO:0000256" key="3">
    <source>
        <dbReference type="ARBA" id="ARBA00004744"/>
    </source>
</evidence>
<dbReference type="InterPro" id="IPR005254">
    <property type="entry name" value="Heme_biosyn_assoc_TPR_pro"/>
</dbReference>
<evidence type="ECO:0000256" key="8">
    <source>
        <dbReference type="ARBA" id="ARBA00023136"/>
    </source>
</evidence>
<gene>
    <name evidence="12" type="ORF">SAMN05216221_3333</name>
</gene>
<keyword evidence="4" id="KW-1003">Cell membrane</keyword>